<reference evidence="1 2" key="1">
    <citation type="submission" date="2019-01" db="EMBL/GenBank/DDBJ databases">
        <title>Unveiling genomic diversity among members of the Bifidobacterium pseudolongum species, a widely distributed gut commensal of the animal kingdom.</title>
        <authorList>
            <person name="Lugli G.A."/>
            <person name="Duranti S."/>
            <person name="Albert K."/>
            <person name="Mancabelli L."/>
            <person name="Napoli S."/>
            <person name="Viappiani A."/>
            <person name="Anzalone R."/>
            <person name="Longhi G."/>
            <person name="Milani C."/>
            <person name="Turroni F."/>
            <person name="Alessandri G."/>
            <person name="Sela D.A."/>
            <person name="Van Sinderen D."/>
            <person name="Ventura M."/>
        </authorList>
    </citation>
    <scope>NUCLEOTIDE SEQUENCE [LARGE SCALE GENOMIC DNA]</scope>
    <source>
        <strain evidence="1 2">2072B</strain>
    </source>
</reference>
<comment type="caution">
    <text evidence="1">The sequence shown here is derived from an EMBL/GenBank/DDBJ whole genome shotgun (WGS) entry which is preliminary data.</text>
</comment>
<accession>A0A4Q5BA10</accession>
<dbReference type="RefSeq" id="WP_129913607.1">
    <property type="nucleotide sequence ID" value="NZ_SBKU01000012.1"/>
</dbReference>
<organism evidence="1 2">
    <name type="scientific">Bifidobacterium pseudolongum subsp. globosum</name>
    <dbReference type="NCBI Taxonomy" id="1690"/>
    <lineage>
        <taxon>Bacteria</taxon>
        <taxon>Bacillati</taxon>
        <taxon>Actinomycetota</taxon>
        <taxon>Actinomycetes</taxon>
        <taxon>Bifidobacteriales</taxon>
        <taxon>Bifidobacteriaceae</taxon>
        <taxon>Bifidobacterium</taxon>
    </lineage>
</organism>
<evidence type="ECO:0000313" key="1">
    <source>
        <dbReference type="EMBL" id="RYQ66082.1"/>
    </source>
</evidence>
<name>A0A4Q5BA10_9BIFI</name>
<dbReference type="AlphaFoldDB" id="A0A4Q5BA10"/>
<proteinExistence type="predicted"/>
<dbReference type="EMBL" id="SBKU01000012">
    <property type="protein sequence ID" value="RYQ66082.1"/>
    <property type="molecule type" value="Genomic_DNA"/>
</dbReference>
<evidence type="ECO:0000313" key="2">
    <source>
        <dbReference type="Proteomes" id="UP000293268"/>
    </source>
</evidence>
<dbReference type="Proteomes" id="UP000293268">
    <property type="component" value="Unassembled WGS sequence"/>
</dbReference>
<protein>
    <submittedName>
        <fullName evidence="1">Uncharacterized protein</fullName>
    </submittedName>
</protein>
<sequence>MSAQTPIYGIQYPTESDLVRDVHQHMKTVATTVESALHEVDQRATPAGSTPVIAQTLDQLLKLSGVVGQTGYVTNDTSGNNGPYIHNGTVWTRGSVTLGTDVFEFSEVTNWRPEYRAWLSAGTMHLSLRLNRKVDMGATAMLGTEQVGRILVDKFKPPYYMHLPAFTSQSTTNSPAAAFGIQMQPSGAVMIEALQNNVGIKAGGVVQAMLTWPCAFN</sequence>
<gene>
    <name evidence="1" type="ORF">PG2072B_1520</name>
</gene>